<evidence type="ECO:0000256" key="3">
    <source>
        <dbReference type="SAM" id="MobiDB-lite"/>
    </source>
</evidence>
<keyword evidence="1" id="KW-0328">Glycosyltransferase</keyword>
<feature type="compositionally biased region" description="Basic and acidic residues" evidence="3">
    <location>
        <begin position="296"/>
        <end position="305"/>
    </location>
</feature>
<reference evidence="4 5" key="1">
    <citation type="submission" date="2020-03" db="EMBL/GenBank/DDBJ databases">
        <title>Two novel Motilibacter sp.</title>
        <authorList>
            <person name="Liu S."/>
        </authorList>
    </citation>
    <scope>NUCLEOTIDE SEQUENCE [LARGE SCALE GENOMIC DNA]</scope>
    <source>
        <strain evidence="4 5">E257</strain>
    </source>
</reference>
<name>A0ABX0GRE2_9ACTN</name>
<dbReference type="PANTHER" id="PTHR34136:SF1">
    <property type="entry name" value="UDP-N-ACETYL-D-MANNOSAMINURONIC ACID TRANSFERASE"/>
    <property type="match status" value="1"/>
</dbReference>
<protein>
    <submittedName>
        <fullName evidence="4">WecB/TagA/CpsF family glycosyltransferase</fullName>
    </submittedName>
</protein>
<keyword evidence="2" id="KW-0808">Transferase</keyword>
<sequence length="305" mass="33558">MRLHDLDLATALIAIERLVSSGRGGNVFTCNVDHMMMLREDAAFRYAYERAALVTADGAPIVALGRLTKQPLRERVTGADLVPLLPAVAEKRGLLIALVGGAEGVADEAAEVFLAKHPRLLPPVCISPAMGFEIGGPEDAAVVRTLQEHKPDIIVVCFGAPKQELWMDRHAEALRPAVLLGAGASLDFIVSRQRRAPRLLQRLGLEWVWRLSTDFPRLWRRYLVRDARFLPLAVKEVVHVAFSRSRASDSGSLDLDLRETGDVDHVIDLDARVDSRLPRPRLRNQSVAAPLATSGRADRERASAQ</sequence>
<keyword evidence="5" id="KW-1185">Reference proteome</keyword>
<dbReference type="CDD" id="cd06533">
    <property type="entry name" value="Glyco_transf_WecG_TagA"/>
    <property type="match status" value="1"/>
</dbReference>
<evidence type="ECO:0000313" key="5">
    <source>
        <dbReference type="Proteomes" id="UP000800981"/>
    </source>
</evidence>
<dbReference type="RefSeq" id="WP_166279843.1">
    <property type="nucleotide sequence ID" value="NZ_JAANNP010000002.1"/>
</dbReference>
<gene>
    <name evidence="4" type="ORF">G9H71_06540</name>
</gene>
<evidence type="ECO:0000256" key="2">
    <source>
        <dbReference type="ARBA" id="ARBA00022679"/>
    </source>
</evidence>
<evidence type="ECO:0000256" key="1">
    <source>
        <dbReference type="ARBA" id="ARBA00022676"/>
    </source>
</evidence>
<proteinExistence type="predicted"/>
<dbReference type="Proteomes" id="UP000800981">
    <property type="component" value="Unassembled WGS sequence"/>
</dbReference>
<dbReference type="NCBIfam" id="TIGR00696">
    <property type="entry name" value="wecG_tagA_cpsF"/>
    <property type="match status" value="1"/>
</dbReference>
<dbReference type="PANTHER" id="PTHR34136">
    <property type="match status" value="1"/>
</dbReference>
<comment type="caution">
    <text evidence="4">The sequence shown here is derived from an EMBL/GenBank/DDBJ whole genome shotgun (WGS) entry which is preliminary data.</text>
</comment>
<feature type="region of interest" description="Disordered" evidence="3">
    <location>
        <begin position="284"/>
        <end position="305"/>
    </location>
</feature>
<evidence type="ECO:0000313" key="4">
    <source>
        <dbReference type="EMBL" id="NHC13438.1"/>
    </source>
</evidence>
<dbReference type="Pfam" id="PF03808">
    <property type="entry name" value="Glyco_tran_WecG"/>
    <property type="match status" value="1"/>
</dbReference>
<dbReference type="EMBL" id="JAANNP010000002">
    <property type="protein sequence ID" value="NHC13438.1"/>
    <property type="molecule type" value="Genomic_DNA"/>
</dbReference>
<dbReference type="InterPro" id="IPR004629">
    <property type="entry name" value="WecG_TagA_CpsF"/>
</dbReference>
<organism evidence="4 5">
    <name type="scientific">Motilibacter deserti</name>
    <dbReference type="NCBI Taxonomy" id="2714956"/>
    <lineage>
        <taxon>Bacteria</taxon>
        <taxon>Bacillati</taxon>
        <taxon>Actinomycetota</taxon>
        <taxon>Actinomycetes</taxon>
        <taxon>Motilibacterales</taxon>
        <taxon>Motilibacteraceae</taxon>
        <taxon>Motilibacter</taxon>
    </lineage>
</organism>
<accession>A0ABX0GRE2</accession>